<dbReference type="FunFam" id="1.20.5.110:FF:000004">
    <property type="entry name" value="Vesicle-associated membrane protein 7"/>
    <property type="match status" value="1"/>
</dbReference>
<proteinExistence type="inferred from homology"/>
<dbReference type="CDD" id="cd15843">
    <property type="entry name" value="R-SNARE"/>
    <property type="match status" value="1"/>
</dbReference>
<evidence type="ECO:0000256" key="7">
    <source>
        <dbReference type="ARBA" id="ARBA00046280"/>
    </source>
</evidence>
<evidence type="ECO:0000259" key="11">
    <source>
        <dbReference type="PROSITE" id="PS50892"/>
    </source>
</evidence>
<keyword evidence="3 9" id="KW-0812">Transmembrane</keyword>
<dbReference type="InterPro" id="IPR042855">
    <property type="entry name" value="V_SNARE_CC"/>
</dbReference>
<dbReference type="InterPro" id="IPR051097">
    <property type="entry name" value="Synaptobrevin-like_transport"/>
</dbReference>
<dbReference type="Pfam" id="PF13774">
    <property type="entry name" value="Longin"/>
    <property type="match status" value="1"/>
</dbReference>
<name>A0A7S0M010_9CRYP</name>
<dbReference type="GO" id="GO:0005737">
    <property type="term" value="C:cytoplasm"/>
    <property type="evidence" value="ECO:0007669"/>
    <property type="project" value="UniProtKB-ARBA"/>
</dbReference>
<dbReference type="EMBL" id="HBEZ01009063">
    <property type="protein sequence ID" value="CAD8627366.1"/>
    <property type="molecule type" value="Transcribed_RNA"/>
</dbReference>
<dbReference type="PANTHER" id="PTHR21136:SF168">
    <property type="entry name" value="VESICLE-ASSOCIATED MEMBRANE PROTEIN 9"/>
    <property type="match status" value="1"/>
</dbReference>
<dbReference type="PROSITE" id="PS50859">
    <property type="entry name" value="LONGIN"/>
    <property type="match status" value="1"/>
</dbReference>
<evidence type="ECO:0000256" key="2">
    <source>
        <dbReference type="ARBA" id="ARBA00022448"/>
    </source>
</evidence>
<evidence type="ECO:0000256" key="8">
    <source>
        <dbReference type="PROSITE-ProRule" id="PRU00290"/>
    </source>
</evidence>
<dbReference type="AlphaFoldDB" id="A0A7S0M010"/>
<comment type="subcellular location">
    <subcellularLocation>
        <location evidence="7">Endomembrane system</location>
        <topology evidence="7">Single-pass type IV membrane protein</topology>
    </subcellularLocation>
</comment>
<evidence type="ECO:0000256" key="9">
    <source>
        <dbReference type="SAM" id="Phobius"/>
    </source>
</evidence>
<dbReference type="Gene3D" id="1.20.5.110">
    <property type="match status" value="1"/>
</dbReference>
<dbReference type="GO" id="GO:0016020">
    <property type="term" value="C:membrane"/>
    <property type="evidence" value="ECO:0007669"/>
    <property type="project" value="InterPro"/>
</dbReference>
<keyword evidence="2" id="KW-0813">Transport</keyword>
<comment type="similarity">
    <text evidence="1">Belongs to the synaptobrevin family.</text>
</comment>
<keyword evidence="8" id="KW-0175">Coiled coil</keyword>
<dbReference type="GO" id="GO:0015031">
    <property type="term" value="P:protein transport"/>
    <property type="evidence" value="ECO:0007669"/>
    <property type="project" value="UniProtKB-KW"/>
</dbReference>
<dbReference type="PROSITE" id="PS00417">
    <property type="entry name" value="SYNAPTOBREVIN"/>
    <property type="match status" value="1"/>
</dbReference>
<evidence type="ECO:0000256" key="1">
    <source>
        <dbReference type="ARBA" id="ARBA00008025"/>
    </source>
</evidence>
<gene>
    <name evidence="12" type="ORF">CCUR1050_LOCUS5044</name>
</gene>
<dbReference type="Gene3D" id="3.30.450.50">
    <property type="entry name" value="Longin domain"/>
    <property type="match status" value="1"/>
</dbReference>
<keyword evidence="4" id="KW-0653">Protein transport</keyword>
<dbReference type="PRINTS" id="PR00219">
    <property type="entry name" value="SYNAPTOBREVN"/>
</dbReference>
<dbReference type="CDD" id="cd14824">
    <property type="entry name" value="Longin"/>
    <property type="match status" value="1"/>
</dbReference>
<evidence type="ECO:0000256" key="6">
    <source>
        <dbReference type="ARBA" id="ARBA00023136"/>
    </source>
</evidence>
<keyword evidence="6 9" id="KW-0472">Membrane</keyword>
<accession>A0A7S0M010</accession>
<dbReference type="InterPro" id="IPR001388">
    <property type="entry name" value="Synaptobrevin-like"/>
</dbReference>
<feature type="transmembrane region" description="Helical" evidence="9">
    <location>
        <begin position="189"/>
        <end position="208"/>
    </location>
</feature>
<feature type="domain" description="Longin" evidence="10">
    <location>
        <begin position="6"/>
        <end position="110"/>
    </location>
</feature>
<dbReference type="SUPFAM" id="SSF58038">
    <property type="entry name" value="SNARE fusion complex"/>
    <property type="match status" value="1"/>
</dbReference>
<dbReference type="PANTHER" id="PTHR21136">
    <property type="entry name" value="SNARE PROTEINS"/>
    <property type="match status" value="1"/>
</dbReference>
<evidence type="ECO:0000256" key="3">
    <source>
        <dbReference type="ARBA" id="ARBA00022692"/>
    </source>
</evidence>
<evidence type="ECO:0000256" key="5">
    <source>
        <dbReference type="ARBA" id="ARBA00022989"/>
    </source>
</evidence>
<dbReference type="InterPro" id="IPR011012">
    <property type="entry name" value="Longin-like_dom_sf"/>
</dbReference>
<dbReference type="Pfam" id="PF00957">
    <property type="entry name" value="Synaptobrevin"/>
    <property type="match status" value="1"/>
</dbReference>
<dbReference type="SUPFAM" id="SSF64356">
    <property type="entry name" value="SNARE-like"/>
    <property type="match status" value="1"/>
</dbReference>
<protein>
    <submittedName>
        <fullName evidence="12">Uncharacterized protein</fullName>
    </submittedName>
</protein>
<reference evidence="12" key="1">
    <citation type="submission" date="2021-01" db="EMBL/GenBank/DDBJ databases">
        <authorList>
            <person name="Corre E."/>
            <person name="Pelletier E."/>
            <person name="Niang G."/>
            <person name="Scheremetjew M."/>
            <person name="Finn R."/>
            <person name="Kale V."/>
            <person name="Holt S."/>
            <person name="Cochrane G."/>
            <person name="Meng A."/>
            <person name="Brown T."/>
            <person name="Cohen L."/>
        </authorList>
    </citation>
    <scope>NUCLEOTIDE SEQUENCE</scope>
    <source>
        <strain evidence="12">CCAP979/52</strain>
    </source>
</reference>
<dbReference type="PROSITE" id="PS50892">
    <property type="entry name" value="V_SNARE"/>
    <property type="match status" value="1"/>
</dbReference>
<dbReference type="GO" id="GO:0012505">
    <property type="term" value="C:endomembrane system"/>
    <property type="evidence" value="ECO:0007669"/>
    <property type="project" value="UniProtKB-SubCell"/>
</dbReference>
<keyword evidence="5 9" id="KW-1133">Transmembrane helix</keyword>
<organism evidence="12">
    <name type="scientific">Cryptomonas curvata</name>
    <dbReference type="NCBI Taxonomy" id="233186"/>
    <lineage>
        <taxon>Eukaryota</taxon>
        <taxon>Cryptophyceae</taxon>
        <taxon>Cryptomonadales</taxon>
        <taxon>Cryptomonadaceae</taxon>
        <taxon>Cryptomonas</taxon>
    </lineage>
</organism>
<dbReference type="InterPro" id="IPR010908">
    <property type="entry name" value="Longin_dom"/>
</dbReference>
<evidence type="ECO:0000313" key="12">
    <source>
        <dbReference type="EMBL" id="CAD8627366.1"/>
    </source>
</evidence>
<dbReference type="GO" id="GO:0016192">
    <property type="term" value="P:vesicle-mediated transport"/>
    <property type="evidence" value="ECO:0007669"/>
    <property type="project" value="InterPro"/>
</dbReference>
<evidence type="ECO:0000259" key="10">
    <source>
        <dbReference type="PROSITE" id="PS50859"/>
    </source>
</evidence>
<dbReference type="SMART" id="SM01270">
    <property type="entry name" value="Longin"/>
    <property type="match status" value="1"/>
</dbReference>
<sequence>MIVYSLISRGTTVLCEHTSNTGNFQQVTRTILDKFDEKCDGKHSYTYDNHLFHIMIQNNLIYLAMTTNDFERRIAFAFLEKIRADFESEFASSVATAVAYEMNKRFNKVLSEQMEYFSDSAKTDKVNALKGDIEDVKQVMAVNIERILDRGEKIELLVDRTADLQEQATRFKRSGAELKNRMWWGQFRLQILTVGSASAVLFIVIMASTKCFGGC</sequence>
<evidence type="ECO:0000256" key="4">
    <source>
        <dbReference type="ARBA" id="ARBA00022927"/>
    </source>
</evidence>
<feature type="domain" description="V-SNARE coiled-coil homology" evidence="11">
    <location>
        <begin position="125"/>
        <end position="185"/>
    </location>
</feature>
<dbReference type="FunFam" id="3.30.450.50:FF:000015">
    <property type="entry name" value="Synaptobrevin 2 isoform 1"/>
    <property type="match status" value="1"/>
</dbReference>